<sequence>MSGRYAVATIAASFSIWCVFVSVLTFLGANGAAYHLPSFYMLGYGAIYAILSPFGLAGILGALHRKKSLIRGFLFQYSVAYIILTGMNVVSVILSHKWEQNTLWVCVSETYRPGAQVAGTKRCENKVKEGQLAALVFTSVQGGIMLIFGIILLIFGRREFQNIKIDEETSSLLEKSAFVKDELLPSEPKNVHGSSSYRSNYNNGLNRNPTTNTTTSGLSRHTTTSTSTSGLS</sequence>
<dbReference type="Proteomes" id="UP000789508">
    <property type="component" value="Unassembled WGS sequence"/>
</dbReference>
<proteinExistence type="predicted"/>
<feature type="transmembrane region" description="Helical" evidence="2">
    <location>
        <begin position="132"/>
        <end position="155"/>
    </location>
</feature>
<gene>
    <name evidence="3" type="ORF">ALEPTO_LOCUS6439</name>
</gene>
<evidence type="ECO:0000256" key="2">
    <source>
        <dbReference type="SAM" id="Phobius"/>
    </source>
</evidence>
<accession>A0A9N9BGD7</accession>
<evidence type="ECO:0000313" key="4">
    <source>
        <dbReference type="Proteomes" id="UP000789508"/>
    </source>
</evidence>
<feature type="region of interest" description="Disordered" evidence="1">
    <location>
        <begin position="188"/>
        <end position="232"/>
    </location>
</feature>
<keyword evidence="2" id="KW-1133">Transmembrane helix</keyword>
<dbReference type="OrthoDB" id="2401046at2759"/>
<keyword evidence="2" id="KW-0812">Transmembrane</keyword>
<keyword evidence="2" id="KW-0472">Membrane</keyword>
<evidence type="ECO:0000256" key="1">
    <source>
        <dbReference type="SAM" id="MobiDB-lite"/>
    </source>
</evidence>
<keyword evidence="4" id="KW-1185">Reference proteome</keyword>
<reference evidence="3" key="1">
    <citation type="submission" date="2021-06" db="EMBL/GenBank/DDBJ databases">
        <authorList>
            <person name="Kallberg Y."/>
            <person name="Tangrot J."/>
            <person name="Rosling A."/>
        </authorList>
    </citation>
    <scope>NUCLEOTIDE SEQUENCE</scope>
    <source>
        <strain evidence="3">FL130A</strain>
    </source>
</reference>
<feature type="non-terminal residue" evidence="3">
    <location>
        <position position="1"/>
    </location>
</feature>
<feature type="transmembrane region" description="Helical" evidence="2">
    <location>
        <begin position="39"/>
        <end position="62"/>
    </location>
</feature>
<evidence type="ECO:0000313" key="3">
    <source>
        <dbReference type="EMBL" id="CAG8562982.1"/>
    </source>
</evidence>
<comment type="caution">
    <text evidence="3">The sequence shown here is derived from an EMBL/GenBank/DDBJ whole genome shotgun (WGS) entry which is preliminary data.</text>
</comment>
<feature type="compositionally biased region" description="Low complexity" evidence="1">
    <location>
        <begin position="193"/>
        <end position="232"/>
    </location>
</feature>
<dbReference type="EMBL" id="CAJVPS010002230">
    <property type="protein sequence ID" value="CAG8562982.1"/>
    <property type="molecule type" value="Genomic_DNA"/>
</dbReference>
<name>A0A9N9BGD7_9GLOM</name>
<dbReference type="AlphaFoldDB" id="A0A9N9BGD7"/>
<feature type="transmembrane region" description="Helical" evidence="2">
    <location>
        <begin position="74"/>
        <end position="94"/>
    </location>
</feature>
<protein>
    <submittedName>
        <fullName evidence="3">1689_t:CDS:1</fullName>
    </submittedName>
</protein>
<feature type="transmembrane region" description="Helical" evidence="2">
    <location>
        <begin position="7"/>
        <end position="27"/>
    </location>
</feature>
<organism evidence="3 4">
    <name type="scientific">Ambispora leptoticha</name>
    <dbReference type="NCBI Taxonomy" id="144679"/>
    <lineage>
        <taxon>Eukaryota</taxon>
        <taxon>Fungi</taxon>
        <taxon>Fungi incertae sedis</taxon>
        <taxon>Mucoromycota</taxon>
        <taxon>Glomeromycotina</taxon>
        <taxon>Glomeromycetes</taxon>
        <taxon>Archaeosporales</taxon>
        <taxon>Ambisporaceae</taxon>
        <taxon>Ambispora</taxon>
    </lineage>
</organism>